<reference evidence="7 8" key="1">
    <citation type="submission" date="2023-07" db="EMBL/GenBank/DDBJ databases">
        <authorList>
            <person name="Kim M.K."/>
        </authorList>
    </citation>
    <scope>NUCLEOTIDE SEQUENCE [LARGE SCALE GENOMIC DNA]</scope>
    <source>
        <strain evidence="7 8">KR1UV-12</strain>
    </source>
</reference>
<feature type="transmembrane region" description="Helical" evidence="5">
    <location>
        <begin position="79"/>
        <end position="101"/>
    </location>
</feature>
<organism evidence="7 8">
    <name type="scientific">Sphingomonas aurea</name>
    <dbReference type="NCBI Taxonomy" id="3063994"/>
    <lineage>
        <taxon>Bacteria</taxon>
        <taxon>Pseudomonadati</taxon>
        <taxon>Pseudomonadota</taxon>
        <taxon>Alphaproteobacteria</taxon>
        <taxon>Sphingomonadales</taxon>
        <taxon>Sphingomonadaceae</taxon>
        <taxon>Sphingomonas</taxon>
    </lineage>
</organism>
<evidence type="ECO:0000256" key="5">
    <source>
        <dbReference type="SAM" id="Phobius"/>
    </source>
</evidence>
<name>A0ABT9EIR2_9SPHN</name>
<keyword evidence="3 5" id="KW-1133">Transmembrane helix</keyword>
<evidence type="ECO:0000256" key="1">
    <source>
        <dbReference type="ARBA" id="ARBA00004127"/>
    </source>
</evidence>
<dbReference type="RefSeq" id="WP_305172490.1">
    <property type="nucleotide sequence ID" value="NZ_JAUUDS010000002.1"/>
</dbReference>
<accession>A0ABT9EIR2</accession>
<evidence type="ECO:0000313" key="8">
    <source>
        <dbReference type="Proteomes" id="UP001230685"/>
    </source>
</evidence>
<dbReference type="Proteomes" id="UP001230685">
    <property type="component" value="Unassembled WGS sequence"/>
</dbReference>
<evidence type="ECO:0000313" key="7">
    <source>
        <dbReference type="EMBL" id="MDP1026860.1"/>
    </source>
</evidence>
<dbReference type="EMBL" id="JAUUDS010000002">
    <property type="protein sequence ID" value="MDP1026860.1"/>
    <property type="molecule type" value="Genomic_DNA"/>
</dbReference>
<evidence type="ECO:0000256" key="2">
    <source>
        <dbReference type="ARBA" id="ARBA00022692"/>
    </source>
</evidence>
<dbReference type="Pfam" id="PF02656">
    <property type="entry name" value="DUF202"/>
    <property type="match status" value="1"/>
</dbReference>
<evidence type="ECO:0000259" key="6">
    <source>
        <dbReference type="Pfam" id="PF02656"/>
    </source>
</evidence>
<keyword evidence="4 5" id="KW-0472">Membrane</keyword>
<gene>
    <name evidence="7" type="ORF">Q5H91_06525</name>
</gene>
<evidence type="ECO:0000256" key="3">
    <source>
        <dbReference type="ARBA" id="ARBA00022989"/>
    </source>
</evidence>
<protein>
    <submittedName>
        <fullName evidence="7">DUF202 domain-containing protein</fullName>
    </submittedName>
</protein>
<dbReference type="InterPro" id="IPR003807">
    <property type="entry name" value="DUF202"/>
</dbReference>
<comment type="caution">
    <text evidence="7">The sequence shown here is derived from an EMBL/GenBank/DDBJ whole genome shotgun (WGS) entry which is preliminary data.</text>
</comment>
<keyword evidence="8" id="KW-1185">Reference proteome</keyword>
<comment type="subcellular location">
    <subcellularLocation>
        <location evidence="1">Endomembrane system</location>
        <topology evidence="1">Multi-pass membrane protein</topology>
    </subcellularLocation>
</comment>
<evidence type="ECO:0000256" key="4">
    <source>
        <dbReference type="ARBA" id="ARBA00023136"/>
    </source>
</evidence>
<feature type="domain" description="DUF202" evidence="6">
    <location>
        <begin position="42"/>
        <end position="102"/>
    </location>
</feature>
<feature type="transmembrane region" description="Helical" evidence="5">
    <location>
        <begin position="122"/>
        <end position="143"/>
    </location>
</feature>
<keyword evidence="2 5" id="KW-0812">Transmembrane</keyword>
<proteinExistence type="predicted"/>
<sequence length="145" mass="15229">MDDDKAAARTHQKIAQSAAVLKDSAVEQVDSADRRTELAADRTILAAERTYAAWVRTGLAALASGVGARGLLVDVVPSWLSRSAGGLLALFAAFCFVAAVWREIAPSVRPPTPRVRRLPQALLVAVNGFLVLVALAALIGIVATD</sequence>